<dbReference type="RefSeq" id="WP_212528135.1">
    <property type="nucleotide sequence ID" value="NZ_JAGSOG010000035.1"/>
</dbReference>
<organism evidence="1 2">
    <name type="scientific">Actinospica durhamensis</name>
    <dbReference type="NCBI Taxonomy" id="1508375"/>
    <lineage>
        <taxon>Bacteria</taxon>
        <taxon>Bacillati</taxon>
        <taxon>Actinomycetota</taxon>
        <taxon>Actinomycetes</taxon>
        <taxon>Catenulisporales</taxon>
        <taxon>Actinospicaceae</taxon>
        <taxon>Actinospica</taxon>
    </lineage>
</organism>
<comment type="caution">
    <text evidence="1">The sequence shown here is derived from an EMBL/GenBank/DDBJ whole genome shotgun (WGS) entry which is preliminary data.</text>
</comment>
<gene>
    <name evidence="1" type="ORF">KDL01_10090</name>
</gene>
<reference evidence="1" key="1">
    <citation type="submission" date="2021-04" db="EMBL/GenBank/DDBJ databases">
        <title>Genome based classification of Actinospica acidithermotolerans sp. nov., an actinobacterium isolated from an Indonesian hot spring.</title>
        <authorList>
            <person name="Kusuma A.B."/>
            <person name="Putra K.E."/>
            <person name="Nafisah S."/>
            <person name="Loh J."/>
            <person name="Nouioui I."/>
            <person name="Goodfellow M."/>
        </authorList>
    </citation>
    <scope>NUCLEOTIDE SEQUENCE</scope>
    <source>
        <strain evidence="1">CSCA 57</strain>
    </source>
</reference>
<sequence length="123" mass="14392">MLGCDRIAREERFFSTDPAYEFTGFTIEHTSSLELYADHFHESLPCRCLPSLDYFAPLPDGTHWHPPKAFDTARHALVQEVDGQWEPVAWCRREYQAEELLRQRLGARIAPVHRDFPHPARCR</sequence>
<dbReference type="Proteomes" id="UP000675781">
    <property type="component" value="Unassembled WGS sequence"/>
</dbReference>
<dbReference type="AlphaFoldDB" id="A0A941EM20"/>
<name>A0A941EM20_9ACTN</name>
<accession>A0A941EM20</accession>
<evidence type="ECO:0000313" key="1">
    <source>
        <dbReference type="EMBL" id="MBR7833616.1"/>
    </source>
</evidence>
<evidence type="ECO:0000313" key="2">
    <source>
        <dbReference type="Proteomes" id="UP000675781"/>
    </source>
</evidence>
<protein>
    <submittedName>
        <fullName evidence="1">Uncharacterized protein</fullName>
    </submittedName>
</protein>
<dbReference type="EMBL" id="JAGSOG010000035">
    <property type="protein sequence ID" value="MBR7833616.1"/>
    <property type="molecule type" value="Genomic_DNA"/>
</dbReference>
<proteinExistence type="predicted"/>
<keyword evidence="2" id="KW-1185">Reference proteome</keyword>